<dbReference type="PROSITE" id="PS50118">
    <property type="entry name" value="HMG_BOX_2"/>
    <property type="match status" value="2"/>
</dbReference>
<feature type="DNA-binding region" description="HMG box" evidence="2">
    <location>
        <begin position="76"/>
        <end position="143"/>
    </location>
</feature>
<dbReference type="InterPro" id="IPR036910">
    <property type="entry name" value="HMG_box_dom_sf"/>
</dbReference>
<dbReference type="SUPFAM" id="SSF47095">
    <property type="entry name" value="HMG-box"/>
    <property type="match status" value="2"/>
</dbReference>
<keyword evidence="3" id="KW-0812">Transmembrane</keyword>
<keyword evidence="3" id="KW-0472">Membrane</keyword>
<evidence type="ECO:0000256" key="2">
    <source>
        <dbReference type="PROSITE-ProRule" id="PRU00267"/>
    </source>
</evidence>
<dbReference type="AlphaFoldDB" id="A0A2S2NH45"/>
<gene>
    <name evidence="5" type="primary">TFAM</name>
    <name evidence="5" type="ORF">g.155240</name>
</gene>
<organism evidence="5">
    <name type="scientific">Schizaphis graminum</name>
    <name type="common">Green bug aphid</name>
    <dbReference type="NCBI Taxonomy" id="13262"/>
    <lineage>
        <taxon>Eukaryota</taxon>
        <taxon>Metazoa</taxon>
        <taxon>Ecdysozoa</taxon>
        <taxon>Arthropoda</taxon>
        <taxon>Hexapoda</taxon>
        <taxon>Insecta</taxon>
        <taxon>Pterygota</taxon>
        <taxon>Neoptera</taxon>
        <taxon>Paraneoptera</taxon>
        <taxon>Hemiptera</taxon>
        <taxon>Sternorrhyncha</taxon>
        <taxon>Aphidomorpha</taxon>
        <taxon>Aphidoidea</taxon>
        <taxon>Aphididae</taxon>
        <taxon>Aphidini</taxon>
        <taxon>Schizaphis</taxon>
    </lineage>
</organism>
<feature type="transmembrane region" description="Helical" evidence="3">
    <location>
        <begin position="20"/>
        <end position="40"/>
    </location>
</feature>
<accession>A0A2S2NH45</accession>
<name>A0A2S2NH45_SCHGA</name>
<protein>
    <submittedName>
        <fullName evidence="5">Transcription factor A</fullName>
    </submittedName>
</protein>
<dbReference type="PANTHER" id="PTHR48112">
    <property type="entry name" value="HIGH MOBILITY GROUP PROTEIN DSP1"/>
    <property type="match status" value="1"/>
</dbReference>
<proteinExistence type="predicted"/>
<dbReference type="InterPro" id="IPR009071">
    <property type="entry name" value="HMG_box_dom"/>
</dbReference>
<dbReference type="SMART" id="SM00398">
    <property type="entry name" value="HMG"/>
    <property type="match status" value="2"/>
</dbReference>
<feature type="domain" description="HMG box" evidence="4">
    <location>
        <begin position="180"/>
        <end position="244"/>
    </location>
</feature>
<dbReference type="EMBL" id="GGMR01003840">
    <property type="protein sequence ID" value="MBY16459.1"/>
    <property type="molecule type" value="Transcribed_RNA"/>
</dbReference>
<evidence type="ECO:0000313" key="5">
    <source>
        <dbReference type="EMBL" id="MBY16459.1"/>
    </source>
</evidence>
<dbReference type="Pfam" id="PF09011">
    <property type="entry name" value="HMG_box_2"/>
    <property type="match status" value="1"/>
</dbReference>
<dbReference type="Gene3D" id="1.10.30.10">
    <property type="entry name" value="High mobility group box domain"/>
    <property type="match status" value="2"/>
</dbReference>
<evidence type="ECO:0000259" key="4">
    <source>
        <dbReference type="PROSITE" id="PS50118"/>
    </source>
</evidence>
<dbReference type="GO" id="GO:0005634">
    <property type="term" value="C:nucleus"/>
    <property type="evidence" value="ECO:0007669"/>
    <property type="project" value="UniProtKB-UniRule"/>
</dbReference>
<feature type="DNA-binding region" description="HMG box" evidence="2">
    <location>
        <begin position="180"/>
        <end position="244"/>
    </location>
</feature>
<feature type="domain" description="HMG box" evidence="4">
    <location>
        <begin position="76"/>
        <end position="143"/>
    </location>
</feature>
<keyword evidence="2" id="KW-0539">Nucleus</keyword>
<evidence type="ECO:0000256" key="1">
    <source>
        <dbReference type="ARBA" id="ARBA00023125"/>
    </source>
</evidence>
<keyword evidence="3" id="KW-1133">Transmembrane helix</keyword>
<reference evidence="5" key="1">
    <citation type="submission" date="2018-04" db="EMBL/GenBank/DDBJ databases">
        <title>Transcriptome of Schizaphis graminum biotype I.</title>
        <authorList>
            <person name="Scully E.D."/>
            <person name="Geib S.M."/>
            <person name="Palmer N.A."/>
            <person name="Koch K."/>
            <person name="Bradshaw J."/>
            <person name="Heng-Moss T."/>
            <person name="Sarath G."/>
        </authorList>
    </citation>
    <scope>NUCLEOTIDE SEQUENCE</scope>
</reference>
<sequence>MGFKQFLTNHWRLVNSNNLFINRLKYFIIFILLYFLICLIKYQFIFLRCANSVLESHNIGYAQKSVVNKLQLPLKPKKPSPPFFQYLKERRQEVIEKHNLNFKDAIRFLSESWKDFDGDAKKKMTDIYNKELEQYKDNMKVFNHSLTVDQKNELFRVKYEQIEQRTKRKLKKELKELGKPRKPLTAYLKFVTEEIKNHGNEPVQTYMITVANKWKEMDENRKSKYIELAAIDNDEYKNALLKWENDMIKAGRLDLVRARALSKDDTDN</sequence>
<evidence type="ECO:0000256" key="3">
    <source>
        <dbReference type="SAM" id="Phobius"/>
    </source>
</evidence>
<dbReference type="GO" id="GO:0003677">
    <property type="term" value="F:DNA binding"/>
    <property type="evidence" value="ECO:0007669"/>
    <property type="project" value="UniProtKB-UniRule"/>
</dbReference>
<keyword evidence="1 2" id="KW-0238">DNA-binding</keyword>
<dbReference type="InterPro" id="IPR050342">
    <property type="entry name" value="HMGB"/>
</dbReference>